<feature type="transmembrane region" description="Helical" evidence="6">
    <location>
        <begin position="511"/>
        <end position="531"/>
    </location>
</feature>
<evidence type="ECO:0000313" key="8">
    <source>
        <dbReference type="Proteomes" id="UP000019375"/>
    </source>
</evidence>
<organism evidence="7 8">
    <name type="scientific">Zygosaccharomyces bailii (strain CLIB 213 / ATCC 58445 / CBS 680 / BCRC 21525 / NBRC 1098 / NCYC 1416 / NRRL Y-2227)</name>
    <dbReference type="NCBI Taxonomy" id="1333698"/>
    <lineage>
        <taxon>Eukaryota</taxon>
        <taxon>Fungi</taxon>
        <taxon>Dikarya</taxon>
        <taxon>Ascomycota</taxon>
        <taxon>Saccharomycotina</taxon>
        <taxon>Saccharomycetes</taxon>
        <taxon>Saccharomycetales</taxon>
        <taxon>Saccharomycetaceae</taxon>
        <taxon>Zygosaccharomyces</taxon>
    </lineage>
</organism>
<feature type="transmembrane region" description="Helical" evidence="6">
    <location>
        <begin position="440"/>
        <end position="460"/>
    </location>
</feature>
<evidence type="ECO:0000256" key="6">
    <source>
        <dbReference type="SAM" id="Phobius"/>
    </source>
</evidence>
<dbReference type="AlphaFoldDB" id="A0A8J2X4X2"/>
<evidence type="ECO:0000256" key="2">
    <source>
        <dbReference type="ARBA" id="ARBA00022692"/>
    </source>
</evidence>
<feature type="transmembrane region" description="Helical" evidence="6">
    <location>
        <begin position="141"/>
        <end position="162"/>
    </location>
</feature>
<feature type="transmembrane region" description="Helical" evidence="6">
    <location>
        <begin position="42"/>
        <end position="60"/>
    </location>
</feature>
<dbReference type="Proteomes" id="UP000019375">
    <property type="component" value="Unassembled WGS sequence"/>
</dbReference>
<dbReference type="Pfam" id="PF03547">
    <property type="entry name" value="Mem_trans"/>
    <property type="match status" value="1"/>
</dbReference>
<evidence type="ECO:0000256" key="1">
    <source>
        <dbReference type="ARBA" id="ARBA00004141"/>
    </source>
</evidence>
<keyword evidence="4 6" id="KW-0472">Membrane</keyword>
<feature type="compositionally biased region" description="Low complexity" evidence="5">
    <location>
        <begin position="236"/>
        <end position="248"/>
    </location>
</feature>
<dbReference type="PANTHER" id="PTHR31274:SF3">
    <property type="entry name" value="PROTEIN ECM3"/>
    <property type="match status" value="1"/>
</dbReference>
<dbReference type="OrthoDB" id="435607at2759"/>
<feature type="transmembrane region" description="Helical" evidence="6">
    <location>
        <begin position="12"/>
        <end position="30"/>
    </location>
</feature>
<dbReference type="InterPro" id="IPR040254">
    <property type="entry name" value="Ecm3-like"/>
</dbReference>
<keyword evidence="8" id="KW-1185">Reference proteome</keyword>
<evidence type="ECO:0000313" key="7">
    <source>
        <dbReference type="EMBL" id="CDF91550.1"/>
    </source>
</evidence>
<feature type="transmembrane region" description="Helical" evidence="6">
    <location>
        <begin position="551"/>
        <end position="572"/>
    </location>
</feature>
<gene>
    <name evidence="7" type="ORF">BN860_01486g</name>
</gene>
<comment type="subcellular location">
    <subcellularLocation>
        <location evidence="1">Membrane</location>
        <topology evidence="1">Multi-pass membrane protein</topology>
    </subcellularLocation>
</comment>
<feature type="region of interest" description="Disordered" evidence="5">
    <location>
        <begin position="317"/>
        <end position="340"/>
    </location>
</feature>
<dbReference type="GO" id="GO:0016020">
    <property type="term" value="C:membrane"/>
    <property type="evidence" value="ECO:0007669"/>
    <property type="project" value="UniProtKB-SubCell"/>
</dbReference>
<dbReference type="InterPro" id="IPR004776">
    <property type="entry name" value="Mem_transp_PIN-like"/>
</dbReference>
<reference evidence="8" key="1">
    <citation type="journal article" date="2013" name="Genome Announc.">
        <title>Genome sequence of the food spoilage yeast Zygosaccharomyces bailii CLIB 213(T).</title>
        <authorList>
            <person name="Galeote V."/>
            <person name="Bigey F."/>
            <person name="Devillers H."/>
            <person name="Neuveglise C."/>
            <person name="Dequin S."/>
        </authorList>
    </citation>
    <scope>NUCLEOTIDE SEQUENCE [LARGE SCALE GENOMIC DNA]</scope>
    <source>
        <strain evidence="8">CLIB 213 / ATCC 58445 / CBS 680 / CCRC 21525 / NBRC 1098 / NCYC 1416 / NRRL Y-2227</strain>
    </source>
</reference>
<dbReference type="GO" id="GO:0055085">
    <property type="term" value="P:transmembrane transport"/>
    <property type="evidence" value="ECO:0007669"/>
    <property type="project" value="InterPro"/>
</dbReference>
<keyword evidence="3 6" id="KW-1133">Transmembrane helix</keyword>
<evidence type="ECO:0000256" key="5">
    <source>
        <dbReference type="SAM" id="MobiDB-lite"/>
    </source>
</evidence>
<evidence type="ECO:0000256" key="3">
    <source>
        <dbReference type="ARBA" id="ARBA00022989"/>
    </source>
</evidence>
<accession>A0A8J2X4X2</accession>
<feature type="transmembrane region" description="Helical" evidence="6">
    <location>
        <begin position="472"/>
        <end position="499"/>
    </location>
</feature>
<name>A0A8J2X4X2_ZYGB2</name>
<protein>
    <submittedName>
        <fullName evidence="7">ZYBA0S12-01486g1_1</fullName>
    </submittedName>
</protein>
<dbReference type="PANTHER" id="PTHR31274">
    <property type="entry name" value="PROTEIN ECM3"/>
    <property type="match status" value="1"/>
</dbReference>
<dbReference type="EMBL" id="HG316465">
    <property type="protein sequence ID" value="CDF91550.1"/>
    <property type="molecule type" value="Genomic_DNA"/>
</dbReference>
<feature type="compositionally biased region" description="Polar residues" evidence="5">
    <location>
        <begin position="188"/>
        <end position="201"/>
    </location>
</feature>
<sequence length="578" mass="64037">MTVPLRDIIWTCFKPMIKIYLIIGTGFGLARLDILTVETTRAISNIILTLLLPCLAFYNIVASIEDNDIKDVAIVCLSAVLIFGTGLFMAFVISKTMPVPPQWRNGILAGGMFGNISDLPIAYIQTLDGGLVFTPEEGDKGVANVIIFLAMFLFCLFNMGGFRLIEADFKYQDQESGTSAADEYEPTKQLTIPDENSSSEISGKENRNLEDDELSQAPKSAKTRESVQLQGEGNEPSSSQSTPVSVLSNQSTYSSGYEEAHRVKSQPLPYTETHRTNSVSTRPASVNASIFCRDRGEETHNITPLIREYSNVDQYGHRKSNAEESAEGHGSSHASRRSSLERVASSNLTRMLTSDAAVSKQDIQDSGKSFLPEWLLKLPPTKFVVFFLTNCLRPCSVAVIVGLTIAFIPWVKALFVTTSHTPYIPSAPDRQPPLSFLMDYTSYVGAASVPFGLLLLGGTLGRLKINKLYPGFWKSAVLLVAIRLCIMPIFGVLWCNRLVRAGWLHYEEDKMLLFVIVMDWGLPSMTTIIYFTASYTPEDAKETVQMDCVSFFLMIQYPILAVSLPFLASFYIKVKLKA</sequence>
<evidence type="ECO:0000256" key="4">
    <source>
        <dbReference type="ARBA" id="ARBA00023136"/>
    </source>
</evidence>
<feature type="region of interest" description="Disordered" evidence="5">
    <location>
        <begin position="177"/>
        <end position="282"/>
    </location>
</feature>
<feature type="transmembrane region" description="Helical" evidence="6">
    <location>
        <begin position="72"/>
        <end position="93"/>
    </location>
</feature>
<keyword evidence="2 6" id="KW-0812">Transmembrane</keyword>
<proteinExistence type="predicted"/>